<comment type="caution">
    <text evidence="3">The sequence shown here is derived from an EMBL/GenBank/DDBJ whole genome shotgun (WGS) entry which is preliminary data.</text>
</comment>
<sequence length="204" mass="22690">MFVSFTKAYVYSSEANKWSRTASIELPWYVEQRCNSSALVENALYFLQHNNGILEYDLAKNELSVIRLPPICIVSTSIVLMSVEDDGLGFAMMYDDFSLCIWLRESAPTPSGGWTCGGSIKLLTSRVFSLLLTSHAHLTSLLLWMLSVFLSVFLAIDLKPWRTRNASDADAHTVNIIPYMSFCTPVFRAASIDDGPNTVASNNA</sequence>
<protein>
    <recommendedName>
        <fullName evidence="2">F-box protein AT5G49610-like beta-propeller domain-containing protein</fullName>
    </recommendedName>
</protein>
<dbReference type="Pfam" id="PF23635">
    <property type="entry name" value="Beta-prop_AT5G49610-like"/>
    <property type="match status" value="1"/>
</dbReference>
<dbReference type="EMBL" id="CAJGYO010000006">
    <property type="protein sequence ID" value="CAD6238824.1"/>
    <property type="molecule type" value="Genomic_DNA"/>
</dbReference>
<keyword evidence="1" id="KW-1133">Transmembrane helix</keyword>
<dbReference type="InterPro" id="IPR056594">
    <property type="entry name" value="AT5G49610-like_b-prop"/>
</dbReference>
<dbReference type="PANTHER" id="PTHR33186:SF15">
    <property type="entry name" value="OS06G0249850 PROTEIN"/>
    <property type="match status" value="1"/>
</dbReference>
<feature type="transmembrane region" description="Helical" evidence="1">
    <location>
        <begin position="136"/>
        <end position="156"/>
    </location>
</feature>
<evidence type="ECO:0000259" key="2">
    <source>
        <dbReference type="Pfam" id="PF23635"/>
    </source>
</evidence>
<dbReference type="AlphaFoldDB" id="A0A811P225"/>
<dbReference type="PANTHER" id="PTHR33186">
    <property type="entry name" value="OS10G0136150 PROTEIN-RELATED"/>
    <property type="match status" value="1"/>
</dbReference>
<accession>A0A811P225</accession>
<gene>
    <name evidence="3" type="ORF">NCGR_LOCUS25950</name>
</gene>
<organism evidence="3 4">
    <name type="scientific">Miscanthus lutarioriparius</name>
    <dbReference type="NCBI Taxonomy" id="422564"/>
    <lineage>
        <taxon>Eukaryota</taxon>
        <taxon>Viridiplantae</taxon>
        <taxon>Streptophyta</taxon>
        <taxon>Embryophyta</taxon>
        <taxon>Tracheophyta</taxon>
        <taxon>Spermatophyta</taxon>
        <taxon>Magnoliopsida</taxon>
        <taxon>Liliopsida</taxon>
        <taxon>Poales</taxon>
        <taxon>Poaceae</taxon>
        <taxon>PACMAD clade</taxon>
        <taxon>Panicoideae</taxon>
        <taxon>Andropogonodae</taxon>
        <taxon>Andropogoneae</taxon>
        <taxon>Saccharinae</taxon>
        <taxon>Miscanthus</taxon>
    </lineage>
</organism>
<proteinExistence type="predicted"/>
<keyword evidence="4" id="KW-1185">Reference proteome</keyword>
<evidence type="ECO:0000313" key="3">
    <source>
        <dbReference type="EMBL" id="CAD6238824.1"/>
    </source>
</evidence>
<name>A0A811P225_9POAL</name>
<keyword evidence="1" id="KW-0812">Transmembrane</keyword>
<evidence type="ECO:0000256" key="1">
    <source>
        <dbReference type="SAM" id="Phobius"/>
    </source>
</evidence>
<keyword evidence="1" id="KW-0472">Membrane</keyword>
<reference evidence="3" key="1">
    <citation type="submission" date="2020-10" db="EMBL/GenBank/DDBJ databases">
        <authorList>
            <person name="Han B."/>
            <person name="Lu T."/>
            <person name="Zhao Q."/>
            <person name="Huang X."/>
            <person name="Zhao Y."/>
        </authorList>
    </citation>
    <scope>NUCLEOTIDE SEQUENCE</scope>
</reference>
<evidence type="ECO:0000313" key="4">
    <source>
        <dbReference type="Proteomes" id="UP000604825"/>
    </source>
</evidence>
<feature type="domain" description="F-box protein AT5G49610-like beta-propeller" evidence="2">
    <location>
        <begin position="8"/>
        <end position="122"/>
    </location>
</feature>
<dbReference type="OrthoDB" id="10466706at2759"/>
<dbReference type="Proteomes" id="UP000604825">
    <property type="component" value="Unassembled WGS sequence"/>
</dbReference>